<dbReference type="PANTHER" id="PTHR30461:SF2">
    <property type="entry name" value="SERINE RECOMBINASE PINE-RELATED"/>
    <property type="match status" value="1"/>
</dbReference>
<evidence type="ECO:0000259" key="6">
    <source>
        <dbReference type="PROSITE" id="PS51736"/>
    </source>
</evidence>
<dbReference type="InterPro" id="IPR006118">
    <property type="entry name" value="Recombinase_CS"/>
</dbReference>
<dbReference type="Pfam" id="PF13384">
    <property type="entry name" value="HTH_23"/>
    <property type="match status" value="1"/>
</dbReference>
<dbReference type="InterPro" id="IPR036162">
    <property type="entry name" value="Resolvase-like_N_sf"/>
</dbReference>
<keyword evidence="2" id="KW-0238">DNA-binding</keyword>
<dbReference type="PANTHER" id="PTHR30461">
    <property type="entry name" value="DNA-INVERTASE FROM LAMBDOID PROPHAGE"/>
    <property type="match status" value="1"/>
</dbReference>
<sequence length="210" mass="24495">MSQTIYGYARVSTRSQYEDRQMLSLNSRFEILPENIFVDKQSGSHFERPAYMRLVKKLRKGDLLVICSLDRLGRNYQEILEQWHHLTHKLMIDIVVLDMPLLDTRGRRDLLDTLISDLVLQLLSFVAQNERENIHQRQSEGIRAARLRGVKFGRPSKFLAGDRTRAQIIQEWRAHRITAAQAGAALGVSRRTLYRWLDKGVLMQPNKQLK</sequence>
<dbReference type="InterPro" id="IPR050639">
    <property type="entry name" value="SSR_resolvase"/>
</dbReference>
<dbReference type="PROSITE" id="PS51736">
    <property type="entry name" value="RECOMBINASES_3"/>
    <property type="match status" value="1"/>
</dbReference>
<dbReference type="Gene3D" id="3.40.50.1390">
    <property type="entry name" value="Resolvase, N-terminal catalytic domain"/>
    <property type="match status" value="1"/>
</dbReference>
<dbReference type="RefSeq" id="WP_006873739.1">
    <property type="nucleotide sequence ID" value="NZ_CAUFHV010000008.1"/>
</dbReference>
<dbReference type="InterPro" id="IPR006119">
    <property type="entry name" value="Resolv_N"/>
</dbReference>
<keyword evidence="3" id="KW-0233">DNA recombination</keyword>
<reference evidence="7 8" key="1">
    <citation type="submission" date="2018-08" db="EMBL/GenBank/DDBJ databases">
        <title>A genome reference for cultivated species of the human gut microbiota.</title>
        <authorList>
            <person name="Zou Y."/>
            <person name="Xue W."/>
            <person name="Luo G."/>
        </authorList>
    </citation>
    <scope>NUCLEOTIDE SEQUENCE [LARGE SCALE GENOMIC DNA]</scope>
    <source>
        <strain evidence="7 8">TF05-12AC</strain>
    </source>
</reference>
<evidence type="ECO:0000256" key="1">
    <source>
        <dbReference type="ARBA" id="ARBA00022908"/>
    </source>
</evidence>
<gene>
    <name evidence="7" type="ORF">DXC40_08275</name>
</gene>
<dbReference type="GO" id="GO:0015074">
    <property type="term" value="P:DNA integration"/>
    <property type="evidence" value="ECO:0007669"/>
    <property type="project" value="UniProtKB-KW"/>
</dbReference>
<dbReference type="SUPFAM" id="SSF53041">
    <property type="entry name" value="Resolvase-like"/>
    <property type="match status" value="1"/>
</dbReference>
<dbReference type="GO" id="GO:0003677">
    <property type="term" value="F:DNA binding"/>
    <property type="evidence" value="ECO:0007669"/>
    <property type="project" value="UniProtKB-KW"/>
</dbReference>
<feature type="active site" description="O-(5'-phospho-DNA)-serine intermediate" evidence="4 5">
    <location>
        <position position="12"/>
    </location>
</feature>
<evidence type="ECO:0000256" key="2">
    <source>
        <dbReference type="ARBA" id="ARBA00023125"/>
    </source>
</evidence>
<name>A0A3E3IMJ7_9FIRM</name>
<evidence type="ECO:0000256" key="4">
    <source>
        <dbReference type="PIRSR" id="PIRSR606118-50"/>
    </source>
</evidence>
<dbReference type="SMART" id="SM00857">
    <property type="entry name" value="Resolvase"/>
    <property type="match status" value="1"/>
</dbReference>
<evidence type="ECO:0000256" key="5">
    <source>
        <dbReference type="PROSITE-ProRule" id="PRU10137"/>
    </source>
</evidence>
<dbReference type="OrthoDB" id="9797501at2"/>
<organism evidence="7 8">
    <name type="scientific">Anaerotruncus colihominis</name>
    <dbReference type="NCBI Taxonomy" id="169435"/>
    <lineage>
        <taxon>Bacteria</taxon>
        <taxon>Bacillati</taxon>
        <taxon>Bacillota</taxon>
        <taxon>Clostridia</taxon>
        <taxon>Eubacteriales</taxon>
        <taxon>Oscillospiraceae</taxon>
        <taxon>Anaerotruncus</taxon>
    </lineage>
</organism>
<dbReference type="Pfam" id="PF00239">
    <property type="entry name" value="Resolvase"/>
    <property type="match status" value="1"/>
</dbReference>
<evidence type="ECO:0000256" key="3">
    <source>
        <dbReference type="ARBA" id="ARBA00023172"/>
    </source>
</evidence>
<dbReference type="Proteomes" id="UP000260828">
    <property type="component" value="Unassembled WGS sequence"/>
</dbReference>
<dbReference type="AlphaFoldDB" id="A0A3E3IMJ7"/>
<protein>
    <submittedName>
        <fullName evidence="7">Recombinase family protein</fullName>
    </submittedName>
</protein>
<evidence type="ECO:0000313" key="7">
    <source>
        <dbReference type="EMBL" id="RGE68325.1"/>
    </source>
</evidence>
<feature type="domain" description="Resolvase/invertase-type recombinase catalytic" evidence="6">
    <location>
        <begin position="4"/>
        <end position="149"/>
    </location>
</feature>
<evidence type="ECO:0000313" key="8">
    <source>
        <dbReference type="Proteomes" id="UP000260828"/>
    </source>
</evidence>
<dbReference type="GeneID" id="72463025"/>
<dbReference type="GO" id="GO:0000150">
    <property type="term" value="F:DNA strand exchange activity"/>
    <property type="evidence" value="ECO:0007669"/>
    <property type="project" value="InterPro"/>
</dbReference>
<keyword evidence="1" id="KW-0229">DNA integration</keyword>
<proteinExistence type="predicted"/>
<dbReference type="EMBL" id="QVME01000003">
    <property type="protein sequence ID" value="RGE68325.1"/>
    <property type="molecule type" value="Genomic_DNA"/>
</dbReference>
<dbReference type="CDD" id="cd03768">
    <property type="entry name" value="SR_ResInv"/>
    <property type="match status" value="1"/>
</dbReference>
<accession>A0A3E3IMJ7</accession>
<comment type="caution">
    <text evidence="7">The sequence shown here is derived from an EMBL/GenBank/DDBJ whole genome shotgun (WGS) entry which is preliminary data.</text>
</comment>
<dbReference type="PROSITE" id="PS00397">
    <property type="entry name" value="RECOMBINASES_1"/>
    <property type="match status" value="1"/>
</dbReference>
<dbReference type="PROSITE" id="PS00398">
    <property type="entry name" value="RECOMBINASES_2"/>
    <property type="match status" value="1"/>
</dbReference>